<evidence type="ECO:0000313" key="2">
    <source>
        <dbReference type="Proteomes" id="UP000192247"/>
    </source>
</evidence>
<dbReference type="GO" id="GO:0003676">
    <property type="term" value="F:nucleic acid binding"/>
    <property type="evidence" value="ECO:0007669"/>
    <property type="project" value="InterPro"/>
</dbReference>
<keyword evidence="2" id="KW-1185">Reference proteome</keyword>
<proteinExistence type="predicted"/>
<dbReference type="InterPro" id="IPR012677">
    <property type="entry name" value="Nucleotide-bd_a/b_plait_sf"/>
</dbReference>
<dbReference type="AlphaFoldDB" id="A0A1V9X4N9"/>
<gene>
    <name evidence="1" type="ORF">BIW11_04578</name>
</gene>
<dbReference type="SUPFAM" id="SSF54928">
    <property type="entry name" value="RNA-binding domain, RBD"/>
    <property type="match status" value="1"/>
</dbReference>
<dbReference type="EMBL" id="MNPL01025192">
    <property type="protein sequence ID" value="OQR68341.1"/>
    <property type="molecule type" value="Genomic_DNA"/>
</dbReference>
<dbReference type="PANTHER" id="PTHR15592">
    <property type="entry name" value="MATRIN 3/NUCLEAR PROTEIN 220-RELATED"/>
    <property type="match status" value="1"/>
</dbReference>
<accession>A0A1V9X4N9</accession>
<sequence>MTAQAAKMTLDGQHIYNGCCTLRIEYSKLQQLNVKYNNDKSRDFTNPSLPTGDPALDTLSLANPLGMLHSPFAGLSSQLSAAFSPQGLQGLQNMQNLPGLGSFALSPAAQALGVAGLRLPGNPQSCVLLVSNLNEQVILLNFKSTQELSRIAPLFIRCSYVYVFCNRRRCCLTCA</sequence>
<dbReference type="OrthoDB" id="296632at2759"/>
<evidence type="ECO:0000313" key="1">
    <source>
        <dbReference type="EMBL" id="OQR68341.1"/>
    </source>
</evidence>
<dbReference type="InParanoid" id="A0A1V9X4N9"/>
<organism evidence="1 2">
    <name type="scientific">Tropilaelaps mercedesae</name>
    <dbReference type="NCBI Taxonomy" id="418985"/>
    <lineage>
        <taxon>Eukaryota</taxon>
        <taxon>Metazoa</taxon>
        <taxon>Ecdysozoa</taxon>
        <taxon>Arthropoda</taxon>
        <taxon>Chelicerata</taxon>
        <taxon>Arachnida</taxon>
        <taxon>Acari</taxon>
        <taxon>Parasitiformes</taxon>
        <taxon>Mesostigmata</taxon>
        <taxon>Gamasina</taxon>
        <taxon>Dermanyssoidea</taxon>
        <taxon>Laelapidae</taxon>
        <taxon>Tropilaelaps</taxon>
    </lineage>
</organism>
<dbReference type="InterPro" id="IPR035979">
    <property type="entry name" value="RBD_domain_sf"/>
</dbReference>
<name>A0A1V9X4N9_9ACAR</name>
<protein>
    <submittedName>
        <fullName evidence="1">Polypyrimidine tract-binding protein 3-like</fullName>
    </submittedName>
</protein>
<reference evidence="1 2" key="1">
    <citation type="journal article" date="2017" name="Gigascience">
        <title>Draft genome of the honey bee ectoparasitic mite, Tropilaelaps mercedesae, is shaped by the parasitic life history.</title>
        <authorList>
            <person name="Dong X."/>
            <person name="Armstrong S.D."/>
            <person name="Xia D."/>
            <person name="Makepeace B.L."/>
            <person name="Darby A.C."/>
            <person name="Kadowaki T."/>
        </authorList>
    </citation>
    <scope>NUCLEOTIDE SEQUENCE [LARGE SCALE GENOMIC DNA]</scope>
    <source>
        <strain evidence="1">Wuxi-XJTLU</strain>
    </source>
</reference>
<comment type="caution">
    <text evidence="1">The sequence shown here is derived from an EMBL/GenBank/DDBJ whole genome shotgun (WGS) entry which is preliminary data.</text>
</comment>
<dbReference type="Gene3D" id="3.30.70.330">
    <property type="match status" value="1"/>
</dbReference>
<dbReference type="STRING" id="418985.A0A1V9X4N9"/>
<dbReference type="Proteomes" id="UP000192247">
    <property type="component" value="Unassembled WGS sequence"/>
</dbReference>